<dbReference type="Proteomes" id="UP001501020">
    <property type="component" value="Unassembled WGS sequence"/>
</dbReference>
<gene>
    <name evidence="1" type="ORF">GCM10009727_83710</name>
</gene>
<evidence type="ECO:0000313" key="1">
    <source>
        <dbReference type="EMBL" id="GAA2165248.1"/>
    </source>
</evidence>
<evidence type="ECO:0000313" key="2">
    <source>
        <dbReference type="Proteomes" id="UP001501020"/>
    </source>
</evidence>
<proteinExistence type="predicted"/>
<keyword evidence="2" id="KW-1185">Reference proteome</keyword>
<dbReference type="RefSeq" id="WP_344281414.1">
    <property type="nucleotide sequence ID" value="NZ_BAAAMR010000126.1"/>
</dbReference>
<dbReference type="EMBL" id="BAAAMR010000126">
    <property type="protein sequence ID" value="GAA2165248.1"/>
    <property type="molecule type" value="Genomic_DNA"/>
</dbReference>
<comment type="caution">
    <text evidence="1">The sequence shown here is derived from an EMBL/GenBank/DDBJ whole genome shotgun (WGS) entry which is preliminary data.</text>
</comment>
<name>A0ABP5M605_9ACTN</name>
<organism evidence="1 2">
    <name type="scientific">Actinomadura napierensis</name>
    <dbReference type="NCBI Taxonomy" id="267854"/>
    <lineage>
        <taxon>Bacteria</taxon>
        <taxon>Bacillati</taxon>
        <taxon>Actinomycetota</taxon>
        <taxon>Actinomycetes</taxon>
        <taxon>Streptosporangiales</taxon>
        <taxon>Thermomonosporaceae</taxon>
        <taxon>Actinomadura</taxon>
    </lineage>
</organism>
<reference evidence="2" key="1">
    <citation type="journal article" date="2019" name="Int. J. Syst. Evol. Microbiol.">
        <title>The Global Catalogue of Microorganisms (GCM) 10K type strain sequencing project: providing services to taxonomists for standard genome sequencing and annotation.</title>
        <authorList>
            <consortium name="The Broad Institute Genomics Platform"/>
            <consortium name="The Broad Institute Genome Sequencing Center for Infectious Disease"/>
            <person name="Wu L."/>
            <person name="Ma J."/>
        </authorList>
    </citation>
    <scope>NUCLEOTIDE SEQUENCE [LARGE SCALE GENOMIC DNA]</scope>
    <source>
        <strain evidence="2">JCM 13850</strain>
    </source>
</reference>
<protein>
    <submittedName>
        <fullName evidence="1">Uncharacterized protein</fullName>
    </submittedName>
</protein>
<sequence>MLECGAVRAPSAALVGPHFDGDGAPCEHAAPLVQLPCPGSLGGGLADGGGGLVAGSGGGYR</sequence>
<accession>A0ABP5M605</accession>